<dbReference type="SUPFAM" id="SSF51182">
    <property type="entry name" value="RmlC-like cupins"/>
    <property type="match status" value="1"/>
</dbReference>
<name>A0A815CKJ6_ADIRI</name>
<dbReference type="Proteomes" id="UP000663828">
    <property type="component" value="Unassembled WGS sequence"/>
</dbReference>
<reference evidence="1" key="1">
    <citation type="submission" date="2021-02" db="EMBL/GenBank/DDBJ databases">
        <authorList>
            <person name="Nowell W R."/>
        </authorList>
    </citation>
    <scope>NUCLEOTIDE SEQUENCE</scope>
</reference>
<keyword evidence="3" id="KW-1185">Reference proteome</keyword>
<dbReference type="InterPro" id="IPR014710">
    <property type="entry name" value="RmlC-like_jellyroll"/>
</dbReference>
<sequence>MSGAPSLHNVELWSLNIKPENLCYFWLDANSIDYEKCKERFCYERNVSQQQWMFSEKCEEFQNFLMQTALRKDVILISSGRLYEGMIRLGYDLSQLRWIFLYCGKKEKYESLRISHRKIRGVFDDPIKLYDTLLEYFDDDTRLTEEQHVLITDLTVLQKMHRYRIHCLFHDKIKTFYQPENIWSPWRTKDWTLKLPTKGQGTFVIQQLYPIPFRLIISNMNDLNNIHPSTRAVIMAVDTDQVRLSTIYPQDTQPATDLCYTKERDATLQKYDGDWHSYWLTFSSAYRIIQYGRGEVQPKFSTMKQELDEHEKVVLEEAEYVHFNIKYKMNVWTEGAFDDIMRIIVGEEPILFDPPLLITAQDNFSPTYPASNDGFYINLSKDPCLHLYNLIIKLNFDVNQCTGLTKIIEQSLRNEDGWCFRKLKEKHGKAPGCSLRKIALRVNANEAQDLESKYSSVIEIWPTGHLSPIRHYHGVYAMIRILHGKLLLKFFPEKTATTDSDTSLYQLFEPDQITWILPDLNQTHQMINSNSCGTCCIIAYTYHHTSTTPASNNQSNTIDSSMSLNDACDIVLSDFIRTMENEKMM</sequence>
<comment type="caution">
    <text evidence="1">The sequence shown here is derived from an EMBL/GenBank/DDBJ whole genome shotgun (WGS) entry which is preliminary data.</text>
</comment>
<dbReference type="OrthoDB" id="543511at2759"/>
<dbReference type="AlphaFoldDB" id="A0A815CKJ6"/>
<accession>A0A815CKJ6</accession>
<evidence type="ECO:0000313" key="2">
    <source>
        <dbReference type="EMBL" id="CAF1356486.1"/>
    </source>
</evidence>
<proteinExistence type="predicted"/>
<dbReference type="Proteomes" id="UP000663852">
    <property type="component" value="Unassembled WGS sequence"/>
</dbReference>
<dbReference type="Gene3D" id="2.60.120.10">
    <property type="entry name" value="Jelly Rolls"/>
    <property type="match status" value="1"/>
</dbReference>
<protein>
    <submittedName>
        <fullName evidence="1">Uncharacterized protein</fullName>
    </submittedName>
</protein>
<dbReference type="EMBL" id="CAJNOJ010000269">
    <property type="protein sequence ID" value="CAF1356486.1"/>
    <property type="molecule type" value="Genomic_DNA"/>
</dbReference>
<dbReference type="EMBL" id="CAJNOR010002365">
    <property type="protein sequence ID" value="CAF1284077.1"/>
    <property type="molecule type" value="Genomic_DNA"/>
</dbReference>
<evidence type="ECO:0000313" key="1">
    <source>
        <dbReference type="EMBL" id="CAF1284077.1"/>
    </source>
</evidence>
<organism evidence="1 3">
    <name type="scientific">Adineta ricciae</name>
    <name type="common">Rotifer</name>
    <dbReference type="NCBI Taxonomy" id="249248"/>
    <lineage>
        <taxon>Eukaryota</taxon>
        <taxon>Metazoa</taxon>
        <taxon>Spiralia</taxon>
        <taxon>Gnathifera</taxon>
        <taxon>Rotifera</taxon>
        <taxon>Eurotatoria</taxon>
        <taxon>Bdelloidea</taxon>
        <taxon>Adinetida</taxon>
        <taxon>Adinetidae</taxon>
        <taxon>Adineta</taxon>
    </lineage>
</organism>
<dbReference type="InterPro" id="IPR011051">
    <property type="entry name" value="RmlC_Cupin_sf"/>
</dbReference>
<evidence type="ECO:0000313" key="3">
    <source>
        <dbReference type="Proteomes" id="UP000663828"/>
    </source>
</evidence>
<gene>
    <name evidence="2" type="ORF">EDS130_LOCUS33571</name>
    <name evidence="1" type="ORF">XAT740_LOCUS27976</name>
</gene>